<dbReference type="KEGG" id="fsy:FsymDg_2760"/>
<dbReference type="HOGENOM" id="CLU_163140_2_2_11"/>
<dbReference type="STRING" id="656024.FsymDg_2760"/>
<accession>F8B4X2</accession>
<reference evidence="1 2" key="1">
    <citation type="submission" date="2011-05" db="EMBL/GenBank/DDBJ databases">
        <title>Complete sequence of chromosome of Frankia symbiont of Datisca glomerata.</title>
        <authorList>
            <consortium name="US DOE Joint Genome Institute"/>
            <person name="Lucas S."/>
            <person name="Han J."/>
            <person name="Lapidus A."/>
            <person name="Cheng J.-F."/>
            <person name="Goodwin L."/>
            <person name="Pitluck S."/>
            <person name="Peters L."/>
            <person name="Mikhailova N."/>
            <person name="Chertkov O."/>
            <person name="Teshima H."/>
            <person name="Han C."/>
            <person name="Tapia R."/>
            <person name="Land M."/>
            <person name="Hauser L."/>
            <person name="Kyrpides N."/>
            <person name="Ivanova N."/>
            <person name="Pagani I."/>
            <person name="Berry A."/>
            <person name="Pawlowski K."/>
            <person name="Persson T."/>
            <person name="Vanden Heuvel B."/>
            <person name="Benson D."/>
            <person name="Woyke T."/>
        </authorList>
    </citation>
    <scope>NUCLEOTIDE SEQUENCE [LARGE SCALE GENOMIC DNA]</scope>
    <source>
        <strain evidence="2">4085684</strain>
    </source>
</reference>
<dbReference type="GO" id="GO:0097351">
    <property type="term" value="F:toxin sequestering activity"/>
    <property type="evidence" value="ECO:0007669"/>
    <property type="project" value="TreeGrafter"/>
</dbReference>
<evidence type="ECO:0000313" key="1">
    <source>
        <dbReference type="EMBL" id="AEH10097.1"/>
    </source>
</evidence>
<dbReference type="EMBL" id="CP002801">
    <property type="protein sequence ID" value="AEH10097.1"/>
    <property type="molecule type" value="Genomic_DNA"/>
</dbReference>
<dbReference type="NCBIfam" id="TIGR01552">
    <property type="entry name" value="phd_fam"/>
    <property type="match status" value="1"/>
</dbReference>
<organism evidence="1 2">
    <name type="scientific">Candidatus Protofrankia datiscae</name>
    <dbReference type="NCBI Taxonomy" id="2716812"/>
    <lineage>
        <taxon>Bacteria</taxon>
        <taxon>Bacillati</taxon>
        <taxon>Actinomycetota</taxon>
        <taxon>Actinomycetes</taxon>
        <taxon>Frankiales</taxon>
        <taxon>Frankiaceae</taxon>
        <taxon>Protofrankia</taxon>
    </lineage>
</organism>
<proteinExistence type="predicted"/>
<name>F8B4X2_9ACTN</name>
<gene>
    <name evidence="1" type="ordered locus">FsymDg_2760</name>
</gene>
<dbReference type="Gene3D" id="3.40.1620.10">
    <property type="entry name" value="YefM-like domain"/>
    <property type="match status" value="1"/>
</dbReference>
<protein>
    <submittedName>
        <fullName evidence="1">Prevent-host-death family protein</fullName>
    </submittedName>
</protein>
<keyword evidence="2" id="KW-1185">Reference proteome</keyword>
<dbReference type="Proteomes" id="UP000001549">
    <property type="component" value="Chromosome"/>
</dbReference>
<dbReference type="eggNOG" id="COG4118">
    <property type="taxonomic scope" value="Bacteria"/>
</dbReference>
<evidence type="ECO:0000313" key="2">
    <source>
        <dbReference type="Proteomes" id="UP000001549"/>
    </source>
</evidence>
<dbReference type="AlphaFoldDB" id="F8B4X2"/>
<sequence>MATVALRHNDTGLVLPTYYNEPVEQVPIRVLNQDTAGVLARVERGETIEITRHGRVIGRIVPATSGELDDLIAAGKVSPATITGPFTAPKGPRISGPEAGELIRQLRDEERW</sequence>
<dbReference type="InterPro" id="IPR051416">
    <property type="entry name" value="phD-YefM_TA_antitoxins"/>
</dbReference>
<dbReference type="PANTHER" id="PTHR35377:SF5">
    <property type="entry name" value="ANTITOXIN VAPB46"/>
    <property type="match status" value="1"/>
</dbReference>
<dbReference type="PANTHER" id="PTHR35377">
    <property type="entry name" value="ANTITOXIN VAPB49-RELATED-RELATED"/>
    <property type="match status" value="1"/>
</dbReference>